<dbReference type="Pfam" id="PF00501">
    <property type="entry name" value="AMP-binding"/>
    <property type="match status" value="1"/>
</dbReference>
<dbReference type="Gene3D" id="2.30.38.10">
    <property type="entry name" value="Luciferase, Domain 3"/>
    <property type="match status" value="1"/>
</dbReference>
<dbReference type="EMBL" id="JACYCD010000155">
    <property type="protein sequence ID" value="KAF8701570.1"/>
    <property type="molecule type" value="Genomic_DNA"/>
</dbReference>
<feature type="domain" description="AMP-binding enzyme C-terminal" evidence="3">
    <location>
        <begin position="410"/>
        <end position="493"/>
    </location>
</feature>
<sequence>MTVVWGAHRLSLIVSFANPAYTKDELIYQLEATKPKLLFAHPLNVKTALEAAEEVGLEKSQIVTLLTPCKELSEGTYGVLNIEQLINEGLASRENFKEKKLDPGENKTKVAFYSFSSGTTGRPKAVAVSHHGVIADVIQSAAFVRLNDPTLPLEQARYRKGDVNLGVLPMFHIYGLVFVTHFGLFAGLPLVVIPRFNFVDMLKSIVKYCITHLILVPPQVVLFCKHPATKQFDLSHCHFALVGAAPVSAELSNQFKRLLPNLHFGQAYGLLSVFEAMYVPYMPDTSGMTETSAIVTMIPLEHAPGPGGIAGSAGRLPQNTTAKLVKPDGTLAGYNKPGKLVVRGPQLTLQYKGDAAAFVNNAMDSTKETYVDGWLRTGDEVIINRAGDIFIVDRLKELIKVRGFQVAPAELEGFLLDHPWIDDAGVIGFPNKFSGELPLAFVALSEEAKKSGKDKLVIKKEIAQFVSDGKVKYKWLEAGVVFINAIPKNPSGKILRRTLRDKAKGLTPAKRGLQPQSSKL</sequence>
<dbReference type="Gene3D" id="3.30.300.30">
    <property type="match status" value="1"/>
</dbReference>
<protein>
    <submittedName>
        <fullName evidence="4">Acetyl-CoA synthetase</fullName>
    </submittedName>
</protein>
<dbReference type="PANTHER" id="PTHR24096:SF422">
    <property type="entry name" value="BCDNA.GH02901"/>
    <property type="match status" value="1"/>
</dbReference>
<evidence type="ECO:0000259" key="3">
    <source>
        <dbReference type="Pfam" id="PF13193"/>
    </source>
</evidence>
<evidence type="ECO:0000256" key="1">
    <source>
        <dbReference type="SAM" id="Phobius"/>
    </source>
</evidence>
<dbReference type="PROSITE" id="PS00455">
    <property type="entry name" value="AMP_BINDING"/>
    <property type="match status" value="1"/>
</dbReference>
<accession>A0A8H7HMK5</accession>
<dbReference type="OrthoDB" id="6509636at2759"/>
<feature type="non-terminal residue" evidence="4">
    <location>
        <position position="520"/>
    </location>
</feature>
<dbReference type="InterPro" id="IPR020845">
    <property type="entry name" value="AMP-binding_CS"/>
</dbReference>
<reference evidence="4" key="1">
    <citation type="submission" date="2020-09" db="EMBL/GenBank/DDBJ databases">
        <title>Comparative genome analyses of four rice-infecting Rhizoctonia solani isolates reveal extensive enrichment of homogalacturonan modification genes.</title>
        <authorList>
            <person name="Lee D.-Y."/>
            <person name="Jeon J."/>
            <person name="Kim K.-T."/>
            <person name="Cheong K."/>
            <person name="Song H."/>
            <person name="Choi G."/>
            <person name="Ko J."/>
            <person name="Opiyo S.O."/>
            <person name="Zuo S."/>
            <person name="Madhav S."/>
            <person name="Lee Y.-H."/>
            <person name="Wang G.-L."/>
        </authorList>
    </citation>
    <scope>NUCLEOTIDE SEQUENCE</scope>
    <source>
        <strain evidence="4">AG1-IA WGL</strain>
    </source>
</reference>
<dbReference type="PANTHER" id="PTHR24096">
    <property type="entry name" value="LONG-CHAIN-FATTY-ACID--COA LIGASE"/>
    <property type="match status" value="1"/>
</dbReference>
<dbReference type="SUPFAM" id="SSF56801">
    <property type="entry name" value="Acetyl-CoA synthetase-like"/>
    <property type="match status" value="1"/>
</dbReference>
<evidence type="ECO:0000313" key="5">
    <source>
        <dbReference type="Proteomes" id="UP000602905"/>
    </source>
</evidence>
<keyword evidence="1" id="KW-0812">Transmembrane</keyword>
<dbReference type="InterPro" id="IPR045851">
    <property type="entry name" value="AMP-bd_C_sf"/>
</dbReference>
<dbReference type="InterPro" id="IPR000873">
    <property type="entry name" value="AMP-dep_synth/lig_dom"/>
</dbReference>
<evidence type="ECO:0000313" key="4">
    <source>
        <dbReference type="EMBL" id="KAF8701570.1"/>
    </source>
</evidence>
<proteinExistence type="predicted"/>
<dbReference type="InterPro" id="IPR025110">
    <property type="entry name" value="AMP-bd_C"/>
</dbReference>
<dbReference type="GO" id="GO:0016405">
    <property type="term" value="F:CoA-ligase activity"/>
    <property type="evidence" value="ECO:0007669"/>
    <property type="project" value="TreeGrafter"/>
</dbReference>
<dbReference type="Proteomes" id="UP000602905">
    <property type="component" value="Unassembled WGS sequence"/>
</dbReference>
<organism evidence="4 5">
    <name type="scientific">Rhizoctonia solani</name>
    <dbReference type="NCBI Taxonomy" id="456999"/>
    <lineage>
        <taxon>Eukaryota</taxon>
        <taxon>Fungi</taxon>
        <taxon>Dikarya</taxon>
        <taxon>Basidiomycota</taxon>
        <taxon>Agaricomycotina</taxon>
        <taxon>Agaricomycetes</taxon>
        <taxon>Cantharellales</taxon>
        <taxon>Ceratobasidiaceae</taxon>
        <taxon>Rhizoctonia</taxon>
    </lineage>
</organism>
<dbReference type="Pfam" id="PF13193">
    <property type="entry name" value="AMP-binding_C"/>
    <property type="match status" value="1"/>
</dbReference>
<feature type="domain" description="AMP-dependent synthetase/ligase" evidence="2">
    <location>
        <begin position="3"/>
        <end position="270"/>
    </location>
</feature>
<evidence type="ECO:0000259" key="2">
    <source>
        <dbReference type="Pfam" id="PF00501"/>
    </source>
</evidence>
<gene>
    <name evidence="4" type="ORF">RHS03_06502</name>
</gene>
<feature type="transmembrane region" description="Helical" evidence="1">
    <location>
        <begin position="171"/>
        <end position="193"/>
    </location>
</feature>
<comment type="caution">
    <text evidence="4">The sequence shown here is derived from an EMBL/GenBank/DDBJ whole genome shotgun (WGS) entry which is preliminary data.</text>
</comment>
<keyword evidence="1" id="KW-0472">Membrane</keyword>
<name>A0A8H7HMK5_9AGAM</name>
<dbReference type="Gene3D" id="3.40.50.980">
    <property type="match status" value="2"/>
</dbReference>
<keyword evidence="1" id="KW-1133">Transmembrane helix</keyword>
<dbReference type="AlphaFoldDB" id="A0A8H7HMK5"/>